<dbReference type="GO" id="GO:0005634">
    <property type="term" value="C:nucleus"/>
    <property type="evidence" value="ECO:0007669"/>
    <property type="project" value="TreeGrafter"/>
</dbReference>
<dbReference type="Gene3D" id="3.40.30.10">
    <property type="entry name" value="Glutaredoxin"/>
    <property type="match status" value="2"/>
</dbReference>
<evidence type="ECO:0000256" key="1">
    <source>
        <dbReference type="SAM" id="MobiDB-lite"/>
    </source>
</evidence>
<feature type="domain" description="Thioredoxin-like fold" evidence="2">
    <location>
        <begin position="219"/>
        <end position="269"/>
    </location>
</feature>
<proteinExistence type="predicted"/>
<evidence type="ECO:0000259" key="2">
    <source>
        <dbReference type="Pfam" id="PF13905"/>
    </source>
</evidence>
<feature type="compositionally biased region" description="Polar residues" evidence="1">
    <location>
        <begin position="361"/>
        <end position="384"/>
    </location>
</feature>
<dbReference type="GO" id="GO:0030178">
    <property type="term" value="P:negative regulation of Wnt signaling pathway"/>
    <property type="evidence" value="ECO:0007669"/>
    <property type="project" value="TreeGrafter"/>
</dbReference>
<gene>
    <name evidence="3" type="ORF">ASIM_LOCUS13370</name>
</gene>
<dbReference type="PANTHER" id="PTHR46472:SF1">
    <property type="entry name" value="NUCLEOREDOXIN"/>
    <property type="match status" value="1"/>
</dbReference>
<dbReference type="Pfam" id="PF13905">
    <property type="entry name" value="Thioredoxin_8"/>
    <property type="match status" value="1"/>
</dbReference>
<feature type="compositionally biased region" description="Basic and acidic residues" evidence="1">
    <location>
        <begin position="340"/>
        <end position="356"/>
    </location>
</feature>
<dbReference type="OrthoDB" id="189920at2759"/>
<dbReference type="PANTHER" id="PTHR46472">
    <property type="entry name" value="NUCLEOREDOXIN"/>
    <property type="match status" value="1"/>
</dbReference>
<reference evidence="3 4" key="1">
    <citation type="submission" date="2018-11" db="EMBL/GenBank/DDBJ databases">
        <authorList>
            <consortium name="Pathogen Informatics"/>
        </authorList>
    </citation>
    <scope>NUCLEOTIDE SEQUENCE [LARGE SCALE GENOMIC DNA]</scope>
</reference>
<dbReference type="AlphaFoldDB" id="A0A3P6R1R2"/>
<evidence type="ECO:0000313" key="3">
    <source>
        <dbReference type="EMBL" id="VDK49530.1"/>
    </source>
</evidence>
<dbReference type="EMBL" id="UYRR01031373">
    <property type="protein sequence ID" value="VDK49530.1"/>
    <property type="molecule type" value="Genomic_DNA"/>
</dbReference>
<keyword evidence="4" id="KW-1185">Reference proteome</keyword>
<dbReference type="Proteomes" id="UP000267096">
    <property type="component" value="Unassembled WGS sequence"/>
</dbReference>
<dbReference type="InterPro" id="IPR036249">
    <property type="entry name" value="Thioredoxin-like_sf"/>
</dbReference>
<sequence length="524" mass="57976">MITLDHVMISSRYVLFYLISSNSGRASELIQPIKQMIQARNCLATESAKKASNLPLFDVKSDRSPARIRRLFGVAKKGKKKKAIEQCETAVVVLDVDSRDDSSPQTTFGESGWHFFAPMNSMAKSRLLRSLRYNSTPSLIVIETATRQIITTDGRRLIHDDPNGNTFPWLNPRTEQLFEGNVLRNVRTTDGQKKITTIDFKTLAPTVKGIYFGANWCNICRSEESFEQHFSTMPWLAFPFDHHKLTLFTRLYNVNGIPAFLILDEENNIITRHGRSAMLNDPQGKLFPWGAQPMYELNEHTLCRLRDEPSLVLFTEGSPEDVAFSVEVLRQSADSLFAERSEGLKRSPSKDSKESESQDENGNTTDSSNLTHSTNSVNSCASSDVSIPPWADPLQIFYTGEDPLCDLVLEGLGLGDAELPMLVIVDVIGGRMCVCDKPDVSTEIVKEFINDYKNGKTAMVPLPSTCQSSGMPSQVGGIPIRMIHQALGMGNSPSQNSIGSETVPLSSPSTNITNTEGMAKAVVI</sequence>
<organism evidence="3 4">
    <name type="scientific">Anisakis simplex</name>
    <name type="common">Herring worm</name>
    <dbReference type="NCBI Taxonomy" id="6269"/>
    <lineage>
        <taxon>Eukaryota</taxon>
        <taxon>Metazoa</taxon>
        <taxon>Ecdysozoa</taxon>
        <taxon>Nematoda</taxon>
        <taxon>Chromadorea</taxon>
        <taxon>Rhabditida</taxon>
        <taxon>Spirurina</taxon>
        <taxon>Ascaridomorpha</taxon>
        <taxon>Ascaridoidea</taxon>
        <taxon>Anisakidae</taxon>
        <taxon>Anisakis</taxon>
        <taxon>Anisakis simplex complex</taxon>
    </lineage>
</organism>
<dbReference type="SUPFAM" id="SSF52833">
    <property type="entry name" value="Thioredoxin-like"/>
    <property type="match status" value="1"/>
</dbReference>
<dbReference type="GO" id="GO:0031397">
    <property type="term" value="P:negative regulation of protein ubiquitination"/>
    <property type="evidence" value="ECO:0007669"/>
    <property type="project" value="TreeGrafter"/>
</dbReference>
<dbReference type="InterPro" id="IPR012336">
    <property type="entry name" value="Thioredoxin-like_fold"/>
</dbReference>
<dbReference type="GO" id="GO:0004791">
    <property type="term" value="F:thioredoxin-disulfide reductase (NADPH) activity"/>
    <property type="evidence" value="ECO:0007669"/>
    <property type="project" value="TreeGrafter"/>
</dbReference>
<feature type="region of interest" description="Disordered" evidence="1">
    <location>
        <begin position="340"/>
        <end position="384"/>
    </location>
</feature>
<accession>A0A3P6R1R2</accession>
<protein>
    <recommendedName>
        <fullName evidence="2">Thioredoxin-like fold domain-containing protein</fullName>
    </recommendedName>
</protein>
<evidence type="ECO:0000313" key="4">
    <source>
        <dbReference type="Proteomes" id="UP000267096"/>
    </source>
</evidence>
<name>A0A3P6R1R2_ANISI</name>